<keyword evidence="4" id="KW-1185">Reference proteome</keyword>
<evidence type="ECO:0000313" key="4">
    <source>
        <dbReference type="Proteomes" id="UP001055712"/>
    </source>
</evidence>
<dbReference type="EMBL" id="SIDB01000001">
    <property type="protein sequence ID" value="KAI3438207.1"/>
    <property type="molecule type" value="Genomic_DNA"/>
</dbReference>
<evidence type="ECO:0000313" key="3">
    <source>
        <dbReference type="EMBL" id="KAI3438207.1"/>
    </source>
</evidence>
<dbReference type="PANTHER" id="PTHR36347:SF1">
    <property type="entry name" value="EXPRESSED PROTEIN"/>
    <property type="match status" value="1"/>
</dbReference>
<dbReference type="GO" id="GO:0009507">
    <property type="term" value="C:chloroplast"/>
    <property type="evidence" value="ECO:0007669"/>
    <property type="project" value="TreeGrafter"/>
</dbReference>
<protein>
    <submittedName>
        <fullName evidence="3">Uncharacterized protein</fullName>
    </submittedName>
</protein>
<feature type="region of interest" description="Disordered" evidence="1">
    <location>
        <begin position="69"/>
        <end position="97"/>
    </location>
</feature>
<keyword evidence="2" id="KW-1133">Transmembrane helix</keyword>
<evidence type="ECO:0000256" key="2">
    <source>
        <dbReference type="SAM" id="Phobius"/>
    </source>
</evidence>
<proteinExistence type="predicted"/>
<gene>
    <name evidence="3" type="ORF">D9Q98_000644</name>
</gene>
<keyword evidence="2" id="KW-0472">Membrane</keyword>
<dbReference type="Proteomes" id="UP001055712">
    <property type="component" value="Unassembled WGS sequence"/>
</dbReference>
<feature type="transmembrane region" description="Helical" evidence="2">
    <location>
        <begin position="132"/>
        <end position="154"/>
    </location>
</feature>
<accession>A0A9D4TYR7</accession>
<comment type="caution">
    <text evidence="3">The sequence shown here is derived from an EMBL/GenBank/DDBJ whole genome shotgun (WGS) entry which is preliminary data.</text>
</comment>
<organism evidence="3 4">
    <name type="scientific">Chlorella vulgaris</name>
    <name type="common">Green alga</name>
    <dbReference type="NCBI Taxonomy" id="3077"/>
    <lineage>
        <taxon>Eukaryota</taxon>
        <taxon>Viridiplantae</taxon>
        <taxon>Chlorophyta</taxon>
        <taxon>core chlorophytes</taxon>
        <taxon>Trebouxiophyceae</taxon>
        <taxon>Chlorellales</taxon>
        <taxon>Chlorellaceae</taxon>
        <taxon>Chlorella clade</taxon>
        <taxon>Chlorella</taxon>
    </lineage>
</organism>
<keyword evidence="2" id="KW-0812">Transmembrane</keyword>
<dbReference type="AlphaFoldDB" id="A0A9D4TYR7"/>
<reference evidence="3" key="2">
    <citation type="submission" date="2020-11" db="EMBL/GenBank/DDBJ databases">
        <authorList>
            <person name="Cecchin M."/>
            <person name="Marcolungo L."/>
            <person name="Rossato M."/>
            <person name="Girolomoni L."/>
            <person name="Cosentino E."/>
            <person name="Cuine S."/>
            <person name="Li-Beisson Y."/>
            <person name="Delledonne M."/>
            <person name="Ballottari M."/>
        </authorList>
    </citation>
    <scope>NUCLEOTIDE SEQUENCE</scope>
    <source>
        <strain evidence="3">211/11P</strain>
        <tissue evidence="3">Whole cell</tissue>
    </source>
</reference>
<dbReference type="OrthoDB" id="511832at2759"/>
<feature type="compositionally biased region" description="Low complexity" evidence="1">
    <location>
        <begin position="83"/>
        <end position="97"/>
    </location>
</feature>
<reference evidence="3" key="1">
    <citation type="journal article" date="2019" name="Plant J.">
        <title>Chlorella vulgaris genome assembly and annotation reveals the molecular basis for metabolic acclimation to high light conditions.</title>
        <authorList>
            <person name="Cecchin M."/>
            <person name="Marcolungo L."/>
            <person name="Rossato M."/>
            <person name="Girolomoni L."/>
            <person name="Cosentino E."/>
            <person name="Cuine S."/>
            <person name="Li-Beisson Y."/>
            <person name="Delledonne M."/>
            <person name="Ballottari M."/>
        </authorList>
    </citation>
    <scope>NUCLEOTIDE SEQUENCE</scope>
    <source>
        <strain evidence="3">211/11P</strain>
    </source>
</reference>
<sequence>MADMLSHCTSAARPSSAWICPAPRARRHALLRIAARRHSVVVHAQEGGTPPSSQQQQDDERRLEALEAAAKARKGVKAEQAEAMRPSRPAKASSSSANGMAEWKEGQLFPEGWEEMDPFTKVQNLYMGKRGFLYWATQSAYYSVGGLLVGWALFRFVGPALGLYSLTNDLSTPNYL</sequence>
<name>A0A9D4TYR7_CHLVU</name>
<dbReference type="PANTHER" id="PTHR36347">
    <property type="entry name" value="EXPRESSED PROTEIN"/>
    <property type="match status" value="1"/>
</dbReference>
<dbReference type="Pfam" id="PF10999">
    <property type="entry name" value="DUF2839"/>
    <property type="match status" value="1"/>
</dbReference>
<evidence type="ECO:0000256" key="1">
    <source>
        <dbReference type="SAM" id="MobiDB-lite"/>
    </source>
</evidence>
<dbReference type="InterPro" id="IPR021262">
    <property type="entry name" value="DUF2839"/>
</dbReference>